<dbReference type="GO" id="GO:0006139">
    <property type="term" value="P:nucleobase-containing compound metabolic process"/>
    <property type="evidence" value="ECO:0007669"/>
    <property type="project" value="InterPro"/>
</dbReference>
<dbReference type="GO" id="GO:0008408">
    <property type="term" value="F:3'-5' exonuclease activity"/>
    <property type="evidence" value="ECO:0007669"/>
    <property type="project" value="InterPro"/>
</dbReference>
<dbReference type="Proteomes" id="UP000009017">
    <property type="component" value="Unassembled WGS sequence"/>
</dbReference>
<dbReference type="Gene3D" id="3.30.420.10">
    <property type="entry name" value="Ribonuclease H-like superfamily/Ribonuclease H"/>
    <property type="match status" value="1"/>
</dbReference>
<dbReference type="InterPro" id="IPR012337">
    <property type="entry name" value="RNaseH-like_sf"/>
</dbReference>
<evidence type="ECO:0000313" key="2">
    <source>
        <dbReference type="EMBL" id="EJF91824.1"/>
    </source>
</evidence>
<dbReference type="eggNOG" id="COG0349">
    <property type="taxonomic scope" value="Bacteria"/>
</dbReference>
<proteinExistence type="predicted"/>
<feature type="domain" description="3'-5' exonuclease" evidence="1">
    <location>
        <begin position="2"/>
        <end position="171"/>
    </location>
</feature>
<reference evidence="2 3" key="1">
    <citation type="submission" date="2012-03" db="EMBL/GenBank/DDBJ databases">
        <title>The Genome Sequence of Bartonella melophagi K-2C.</title>
        <authorList>
            <consortium name="The Broad Institute Genome Sequencing Platform"/>
            <consortium name="The Broad Institute Genome Sequencing Center for Infectious Disease"/>
            <person name="Feldgarden M."/>
            <person name="Kirby J."/>
            <person name="Kosoy M."/>
            <person name="Birtles R."/>
            <person name="Probert W.S."/>
            <person name="Chiaraviglio L."/>
            <person name="Young S.K."/>
            <person name="Zeng Q."/>
            <person name="Gargeya S."/>
            <person name="Fitzgerald M."/>
            <person name="Haas B."/>
            <person name="Abouelleil A."/>
            <person name="Alvarado L."/>
            <person name="Arachchi H.M."/>
            <person name="Berlin A."/>
            <person name="Chapman S.B."/>
            <person name="Gearin G."/>
            <person name="Goldberg J."/>
            <person name="Griggs A."/>
            <person name="Gujja S."/>
            <person name="Hansen M."/>
            <person name="Heiman D."/>
            <person name="Howarth C."/>
            <person name="Larimer J."/>
            <person name="Lui A."/>
            <person name="MacDonald P.J.P."/>
            <person name="McCowen C."/>
            <person name="Montmayeur A."/>
            <person name="Murphy C."/>
            <person name="Neiman D."/>
            <person name="Pearson M."/>
            <person name="Priest M."/>
            <person name="Roberts A."/>
            <person name="Saif S."/>
            <person name="Shea T."/>
            <person name="Sisk P."/>
            <person name="Stolte C."/>
            <person name="Sykes S."/>
            <person name="Wortman J."/>
            <person name="Nusbaum C."/>
            <person name="Birren B."/>
        </authorList>
    </citation>
    <scope>NUCLEOTIDE SEQUENCE [LARGE SCALE GENOMIC DNA]</scope>
    <source>
        <strain evidence="2 3">K-2C</strain>
    </source>
</reference>
<sequence>MTEIRVHQGDLPNLDNYHVDAIAVDTETLGLQPYRDRLCVVQLSSGDGTADIIQIAKGQNSAPNLVKLLEDNAITKIFHFGRFDLAILAHTFGVMPDVIFCTKIASKLTRTYTDRHGLKEICSELLNINISKQQQSSDWATETLSRAQIEYAASDVLYLHRLKSVFETRLKREKRENVAKACFQFLPTRAKLDLLGWPETDIFAHS</sequence>
<dbReference type="InterPro" id="IPR051086">
    <property type="entry name" value="RNase_D-like"/>
</dbReference>
<dbReference type="InterPro" id="IPR036397">
    <property type="entry name" value="RNaseH_sf"/>
</dbReference>
<accession>J0R7V8</accession>
<dbReference type="Pfam" id="PF01612">
    <property type="entry name" value="DNA_pol_A_exo1"/>
    <property type="match status" value="1"/>
</dbReference>
<dbReference type="PANTHER" id="PTHR47649:SF1">
    <property type="entry name" value="RIBONUCLEASE D"/>
    <property type="match status" value="1"/>
</dbReference>
<dbReference type="PANTHER" id="PTHR47649">
    <property type="entry name" value="RIBONUCLEASE D"/>
    <property type="match status" value="1"/>
</dbReference>
<protein>
    <recommendedName>
        <fullName evidence="1">3'-5' exonuclease domain-containing protein</fullName>
    </recommendedName>
</protein>
<dbReference type="HOGENOM" id="CLU_086957_0_0_5"/>
<dbReference type="OrthoDB" id="4224322at2"/>
<evidence type="ECO:0000313" key="3">
    <source>
        <dbReference type="Proteomes" id="UP000009017"/>
    </source>
</evidence>
<dbReference type="GO" id="GO:0003676">
    <property type="term" value="F:nucleic acid binding"/>
    <property type="evidence" value="ECO:0007669"/>
    <property type="project" value="InterPro"/>
</dbReference>
<comment type="caution">
    <text evidence="2">The sequence shown here is derived from an EMBL/GenBank/DDBJ whole genome shotgun (WGS) entry which is preliminary data.</text>
</comment>
<dbReference type="EMBL" id="AIMA01000003">
    <property type="protein sequence ID" value="EJF91824.1"/>
    <property type="molecule type" value="Genomic_DNA"/>
</dbReference>
<dbReference type="InterPro" id="IPR002562">
    <property type="entry name" value="3'-5'_exonuclease_dom"/>
</dbReference>
<dbReference type="PATRIC" id="fig|1094557.3.peg.46"/>
<dbReference type="RefSeq" id="WP_007476015.1">
    <property type="nucleotide sequence ID" value="NZ_JH725081.1"/>
</dbReference>
<dbReference type="AlphaFoldDB" id="J0R7V8"/>
<evidence type="ECO:0000259" key="1">
    <source>
        <dbReference type="SMART" id="SM00474"/>
    </source>
</evidence>
<gene>
    <name evidence="2" type="ORF">ME3_00047</name>
</gene>
<dbReference type="SMART" id="SM00474">
    <property type="entry name" value="35EXOc"/>
    <property type="match status" value="1"/>
</dbReference>
<name>J0R7V8_9HYPH</name>
<dbReference type="CDD" id="cd06142">
    <property type="entry name" value="RNaseD_exo"/>
    <property type="match status" value="1"/>
</dbReference>
<keyword evidence="3" id="KW-1185">Reference proteome</keyword>
<organism evidence="2 3">
    <name type="scientific">Bartonella melophagi K-2C</name>
    <dbReference type="NCBI Taxonomy" id="1094557"/>
    <lineage>
        <taxon>Bacteria</taxon>
        <taxon>Pseudomonadati</taxon>
        <taxon>Pseudomonadota</taxon>
        <taxon>Alphaproteobacteria</taxon>
        <taxon>Hyphomicrobiales</taxon>
        <taxon>Bartonellaceae</taxon>
        <taxon>Bartonella</taxon>
    </lineage>
</organism>
<dbReference type="SUPFAM" id="SSF53098">
    <property type="entry name" value="Ribonuclease H-like"/>
    <property type="match status" value="1"/>
</dbReference>